<dbReference type="AlphaFoldDB" id="A0A3M7CBA0"/>
<dbReference type="OrthoDB" id="3813270at2759"/>
<comment type="caution">
    <text evidence="1">The sequence shown here is derived from an EMBL/GenBank/DDBJ whole genome shotgun (WGS) entry which is preliminary data.</text>
</comment>
<protein>
    <submittedName>
        <fullName evidence="1">Uncharacterized protein</fullName>
    </submittedName>
</protein>
<name>A0A3M7CBA0_HORWE</name>
<organism evidence="1 2">
    <name type="scientific">Hortaea werneckii</name>
    <name type="common">Black yeast</name>
    <name type="synonym">Cladosporium werneckii</name>
    <dbReference type="NCBI Taxonomy" id="91943"/>
    <lineage>
        <taxon>Eukaryota</taxon>
        <taxon>Fungi</taxon>
        <taxon>Dikarya</taxon>
        <taxon>Ascomycota</taxon>
        <taxon>Pezizomycotina</taxon>
        <taxon>Dothideomycetes</taxon>
        <taxon>Dothideomycetidae</taxon>
        <taxon>Mycosphaerellales</taxon>
        <taxon>Teratosphaeriaceae</taxon>
        <taxon>Hortaea</taxon>
    </lineage>
</organism>
<accession>A0A3M7CBA0</accession>
<evidence type="ECO:0000313" key="2">
    <source>
        <dbReference type="Proteomes" id="UP000270230"/>
    </source>
</evidence>
<dbReference type="VEuPathDB" id="FungiDB:BTJ68_12206"/>
<proteinExistence type="predicted"/>
<evidence type="ECO:0000313" key="1">
    <source>
        <dbReference type="EMBL" id="RMY49305.1"/>
    </source>
</evidence>
<sequence length="276" mass="32401">MTDTSGGSPVSVVDDSVSLVTHDPADRDSFPFFDLPAELRNMIYSFSVKDTEPFNCYGIYELKLVDYFQPSLQRVSKQFRHEYEKEVLKSAALYSHVCRFYGLDQQFWQSSPFPRGLERLHLRIDYRRCYRDPGFRMIHRELTKGMKIFSSLKTIRLTIDLFVHQYDYLIDEEYVVTEDLFRLPLVDGGRVKVQFELFLHSRLFKVLNRTQDSNGDPCRISWDTPMVTFRASPSIGPYTYKGLVLEVESIGDLDKSRGLCRIEYEDEEGWKSLYRP</sequence>
<gene>
    <name evidence="1" type="ORF">D0865_07573</name>
</gene>
<reference evidence="1 2" key="1">
    <citation type="journal article" date="2018" name="BMC Genomics">
        <title>Genomic evidence for intraspecific hybridization in a clonal and extremely halotolerant yeast.</title>
        <authorList>
            <person name="Gostincar C."/>
            <person name="Stajich J.E."/>
            <person name="Zupancic J."/>
            <person name="Zalar P."/>
            <person name="Gunde-Cimerman N."/>
        </authorList>
    </citation>
    <scope>NUCLEOTIDE SEQUENCE [LARGE SCALE GENOMIC DNA]</scope>
    <source>
        <strain evidence="1 2">EXF-151</strain>
    </source>
</reference>
<dbReference type="Proteomes" id="UP000270230">
    <property type="component" value="Unassembled WGS sequence"/>
</dbReference>
<dbReference type="EMBL" id="QWIN01000602">
    <property type="protein sequence ID" value="RMY49305.1"/>
    <property type="molecule type" value="Genomic_DNA"/>
</dbReference>